<dbReference type="Proteomes" id="UP001623348">
    <property type="component" value="Unassembled WGS sequence"/>
</dbReference>
<evidence type="ECO:0000313" key="2">
    <source>
        <dbReference type="Proteomes" id="UP001623348"/>
    </source>
</evidence>
<organism evidence="1 2">
    <name type="scientific">Grus japonensis</name>
    <name type="common">Japanese crane</name>
    <name type="synonym">Red-crowned crane</name>
    <dbReference type="NCBI Taxonomy" id="30415"/>
    <lineage>
        <taxon>Eukaryota</taxon>
        <taxon>Metazoa</taxon>
        <taxon>Chordata</taxon>
        <taxon>Craniata</taxon>
        <taxon>Vertebrata</taxon>
        <taxon>Euteleostomi</taxon>
        <taxon>Archelosauria</taxon>
        <taxon>Archosauria</taxon>
        <taxon>Dinosauria</taxon>
        <taxon>Saurischia</taxon>
        <taxon>Theropoda</taxon>
        <taxon>Coelurosauria</taxon>
        <taxon>Aves</taxon>
        <taxon>Neognathae</taxon>
        <taxon>Neoaves</taxon>
        <taxon>Gruiformes</taxon>
        <taxon>Gruidae</taxon>
        <taxon>Grus</taxon>
    </lineage>
</organism>
<comment type="caution">
    <text evidence="1">The sequence shown here is derived from an EMBL/GenBank/DDBJ whole genome shotgun (WGS) entry which is preliminary data.</text>
</comment>
<dbReference type="AlphaFoldDB" id="A0ABC9VUK0"/>
<proteinExistence type="predicted"/>
<keyword evidence="2" id="KW-1185">Reference proteome</keyword>
<name>A0ABC9VUK0_GRUJA</name>
<reference evidence="1 2" key="1">
    <citation type="submission" date="2024-06" db="EMBL/GenBank/DDBJ databases">
        <title>The draft genome of Grus japonensis, version 3.</title>
        <authorList>
            <person name="Nabeshima K."/>
            <person name="Suzuki S."/>
            <person name="Onuma M."/>
        </authorList>
    </citation>
    <scope>NUCLEOTIDE SEQUENCE [LARGE SCALE GENOMIC DNA]</scope>
    <source>
        <strain evidence="1 2">451A</strain>
    </source>
</reference>
<protein>
    <recommendedName>
        <fullName evidence="3">RNase H type-1 domain-containing protein</fullName>
    </recommendedName>
</protein>
<evidence type="ECO:0008006" key="3">
    <source>
        <dbReference type="Google" id="ProtNLM"/>
    </source>
</evidence>
<dbReference type="EMBL" id="BAAFJT010000001">
    <property type="protein sequence ID" value="GAB0176503.1"/>
    <property type="molecule type" value="Genomic_DNA"/>
</dbReference>
<accession>A0ABC9VUK0</accession>
<sequence>MYQIPQGPNGMVIQENRSPRFTDDIGNHQKWKASVWSPTWQVLEAIEGEGESSQSEELKAIELALEIAE</sequence>
<gene>
    <name evidence="1" type="ORF">GRJ2_000115500</name>
</gene>
<evidence type="ECO:0000313" key="1">
    <source>
        <dbReference type="EMBL" id="GAB0176503.1"/>
    </source>
</evidence>